<dbReference type="InterPro" id="IPR015797">
    <property type="entry name" value="NUDIX_hydrolase-like_dom_sf"/>
</dbReference>
<feature type="binding site" evidence="9">
    <location>
        <position position="246"/>
    </location>
    <ligand>
        <name>Mg(2+)</name>
        <dbReference type="ChEBI" id="CHEBI:18420"/>
        <label>1</label>
    </ligand>
</feature>
<dbReference type="GO" id="GO:0016818">
    <property type="term" value="F:hydrolase activity, acting on acid anhydrides, in phosphorus-containing anhydrides"/>
    <property type="evidence" value="ECO:0007669"/>
    <property type="project" value="InterPro"/>
</dbReference>
<evidence type="ECO:0000256" key="6">
    <source>
        <dbReference type="ARBA" id="ARBA00022801"/>
    </source>
</evidence>
<comment type="subunit">
    <text evidence="4">Homodimer.</text>
</comment>
<evidence type="ECO:0000256" key="9">
    <source>
        <dbReference type="PIRSR" id="PIRSR604385-2"/>
    </source>
</evidence>
<name>A0A366EEV4_9HYPH</name>
<evidence type="ECO:0000313" key="12">
    <source>
        <dbReference type="EMBL" id="RBP00922.1"/>
    </source>
</evidence>
<evidence type="ECO:0000256" key="3">
    <source>
        <dbReference type="ARBA" id="ARBA00007275"/>
    </source>
</evidence>
<sequence>MPGDLDGRCASVEKDHLARLHHAGGGSTDSNLSFRRQTLSSAKVRNGRRSRQRAAVHPLQPSFACKFAQVAPDRVLRETQFVTERFGYDATVALQHLEDMSLAFAGQHRRIHTRYFLTLHDIAIFLLRFDKSAEKSCIIVKKAGCMSVADRVRVEDVHVLSDDWYVLKKTTFSYRRRDGTWQRQSRETYDRGNGATILLYDPVRRTVILTRQFRYPAFVNGCDDLLIETPAGLLDNASPEERIRAETEEETGFRVRDVHRVFEAYMSPGSVTEKLYFFVGTYRPADRVSDGGGHAAEGEDIDMLELGIDEALAMIRTGDIRDGKTIMLLQHAALHLFK</sequence>
<feature type="binding site" evidence="9">
    <location>
        <position position="299"/>
    </location>
    <ligand>
        <name>Mg(2+)</name>
        <dbReference type="ChEBI" id="CHEBI:18420"/>
        <label>1</label>
    </ligand>
</feature>
<dbReference type="CDD" id="cd24157">
    <property type="entry name" value="NUDIX_GDPMK"/>
    <property type="match status" value="1"/>
</dbReference>
<feature type="binding site" evidence="9">
    <location>
        <position position="231"/>
    </location>
    <ligand>
        <name>Mg(2+)</name>
        <dbReference type="ChEBI" id="CHEBI:18420"/>
        <label>1</label>
    </ligand>
</feature>
<comment type="similarity">
    <text evidence="3">Belongs to the Nudix hydrolase family. NudK subfamily.</text>
</comment>
<evidence type="ECO:0000256" key="8">
    <source>
        <dbReference type="ARBA" id="ARBA00032272"/>
    </source>
</evidence>
<dbReference type="PANTHER" id="PTHR11839:SF18">
    <property type="entry name" value="NUDIX HYDROLASE DOMAIN-CONTAINING PROTEIN"/>
    <property type="match status" value="1"/>
</dbReference>
<dbReference type="GO" id="GO:0046872">
    <property type="term" value="F:metal ion binding"/>
    <property type="evidence" value="ECO:0007669"/>
    <property type="project" value="UniProtKB-KW"/>
</dbReference>
<evidence type="ECO:0000256" key="10">
    <source>
        <dbReference type="PIRSR" id="PIRSR604385-3"/>
    </source>
</evidence>
<feature type="short sequence motif" description="Nudix box" evidence="10">
    <location>
        <begin position="232"/>
        <end position="253"/>
    </location>
</feature>
<dbReference type="PROSITE" id="PS51462">
    <property type="entry name" value="NUDIX"/>
    <property type="match status" value="1"/>
</dbReference>
<dbReference type="EMBL" id="QNRK01000064">
    <property type="protein sequence ID" value="RBP00922.1"/>
    <property type="molecule type" value="Genomic_DNA"/>
</dbReference>
<evidence type="ECO:0000313" key="13">
    <source>
        <dbReference type="Proteomes" id="UP000253529"/>
    </source>
</evidence>
<dbReference type="PANTHER" id="PTHR11839">
    <property type="entry name" value="UDP/ADP-SUGAR PYROPHOSPHATASE"/>
    <property type="match status" value="1"/>
</dbReference>
<reference evidence="12 13" key="1">
    <citation type="submission" date="2018-06" db="EMBL/GenBank/DDBJ databases">
        <title>Genomic Encyclopedia of Type Strains, Phase IV (KMG-IV): sequencing the most valuable type-strain genomes for metagenomic binning, comparative biology and taxonomic classification.</title>
        <authorList>
            <person name="Goeker M."/>
        </authorList>
    </citation>
    <scope>NUCLEOTIDE SEQUENCE [LARGE SCALE GENOMIC DNA]</scope>
    <source>
        <strain evidence="12 13">DSM 24875</strain>
    </source>
</reference>
<organism evidence="12 13">
    <name type="scientific">Roseiarcus fermentans</name>
    <dbReference type="NCBI Taxonomy" id="1473586"/>
    <lineage>
        <taxon>Bacteria</taxon>
        <taxon>Pseudomonadati</taxon>
        <taxon>Pseudomonadota</taxon>
        <taxon>Alphaproteobacteria</taxon>
        <taxon>Hyphomicrobiales</taxon>
        <taxon>Roseiarcaceae</taxon>
        <taxon>Roseiarcus</taxon>
    </lineage>
</organism>
<protein>
    <recommendedName>
        <fullName evidence="5">GDP-mannose pyrophosphatase</fullName>
    </recommendedName>
    <alternativeName>
        <fullName evidence="7">GDP-mannose hydrolase</fullName>
    </alternativeName>
    <alternativeName>
        <fullName evidence="8">GDPMK</fullName>
    </alternativeName>
</protein>
<evidence type="ECO:0000256" key="7">
    <source>
        <dbReference type="ARBA" id="ARBA00032162"/>
    </source>
</evidence>
<gene>
    <name evidence="12" type="ORF">DFR50_1643</name>
</gene>
<feature type="domain" description="Nudix hydrolase" evidence="11">
    <location>
        <begin position="190"/>
        <end position="328"/>
    </location>
</feature>
<evidence type="ECO:0000256" key="2">
    <source>
        <dbReference type="ARBA" id="ARBA00001946"/>
    </source>
</evidence>
<dbReference type="GO" id="GO:0005829">
    <property type="term" value="C:cytosol"/>
    <property type="evidence" value="ECO:0007669"/>
    <property type="project" value="TreeGrafter"/>
</dbReference>
<evidence type="ECO:0000256" key="5">
    <source>
        <dbReference type="ARBA" id="ARBA00016377"/>
    </source>
</evidence>
<dbReference type="AlphaFoldDB" id="A0A366EEV4"/>
<proteinExistence type="inferred from homology"/>
<dbReference type="GO" id="GO:0019693">
    <property type="term" value="P:ribose phosphate metabolic process"/>
    <property type="evidence" value="ECO:0007669"/>
    <property type="project" value="TreeGrafter"/>
</dbReference>
<dbReference type="InterPro" id="IPR004385">
    <property type="entry name" value="NDP_pyrophosphatase"/>
</dbReference>
<keyword evidence="9" id="KW-0479">Metal-binding</keyword>
<feature type="binding site" evidence="9">
    <location>
        <position position="250"/>
    </location>
    <ligand>
        <name>Mg(2+)</name>
        <dbReference type="ChEBI" id="CHEBI:18420"/>
        <label>1</label>
    </ligand>
</feature>
<dbReference type="NCBIfam" id="TIGR00052">
    <property type="entry name" value="nudix-type nucleoside diphosphatase, YffH/AdpP family"/>
    <property type="match status" value="1"/>
</dbReference>
<evidence type="ECO:0000259" key="11">
    <source>
        <dbReference type="PROSITE" id="PS51462"/>
    </source>
</evidence>
<keyword evidence="13" id="KW-1185">Reference proteome</keyword>
<evidence type="ECO:0000256" key="1">
    <source>
        <dbReference type="ARBA" id="ARBA00000847"/>
    </source>
</evidence>
<keyword evidence="9" id="KW-0460">Magnesium</keyword>
<accession>A0A366EEV4</accession>
<dbReference type="SUPFAM" id="SSF55811">
    <property type="entry name" value="Nudix"/>
    <property type="match status" value="1"/>
</dbReference>
<dbReference type="Proteomes" id="UP000253529">
    <property type="component" value="Unassembled WGS sequence"/>
</dbReference>
<dbReference type="InterPro" id="IPR000086">
    <property type="entry name" value="NUDIX_hydrolase_dom"/>
</dbReference>
<dbReference type="Gene3D" id="3.90.79.10">
    <property type="entry name" value="Nucleoside Triphosphate Pyrophosphohydrolase"/>
    <property type="match status" value="1"/>
</dbReference>
<keyword evidence="6" id="KW-0378">Hydrolase</keyword>
<evidence type="ECO:0000256" key="4">
    <source>
        <dbReference type="ARBA" id="ARBA00011738"/>
    </source>
</evidence>
<comment type="cofactor">
    <cofactor evidence="2 9">
        <name>Mg(2+)</name>
        <dbReference type="ChEBI" id="CHEBI:18420"/>
    </cofactor>
</comment>
<comment type="caution">
    <text evidence="12">The sequence shown here is derived from an EMBL/GenBank/DDBJ whole genome shotgun (WGS) entry which is preliminary data.</text>
</comment>
<dbReference type="GO" id="GO:0006753">
    <property type="term" value="P:nucleoside phosphate metabolic process"/>
    <property type="evidence" value="ECO:0007669"/>
    <property type="project" value="TreeGrafter"/>
</dbReference>
<comment type="catalytic activity">
    <reaction evidence="1">
        <text>GDP-alpha-D-mannose + H2O = alpha-D-mannose 1-phosphate + GMP + 2 H(+)</text>
        <dbReference type="Rhea" id="RHEA:27978"/>
        <dbReference type="ChEBI" id="CHEBI:15377"/>
        <dbReference type="ChEBI" id="CHEBI:15378"/>
        <dbReference type="ChEBI" id="CHEBI:57527"/>
        <dbReference type="ChEBI" id="CHEBI:58115"/>
        <dbReference type="ChEBI" id="CHEBI:58409"/>
    </reaction>
</comment>